<evidence type="ECO:0000313" key="2">
    <source>
        <dbReference type="Proteomes" id="UP000003240"/>
    </source>
</evidence>
<keyword evidence="2" id="KW-1185">Reference proteome</keyword>
<organism evidence="1 2">
    <name type="scientific">Acetonema longum DSM 6540</name>
    <dbReference type="NCBI Taxonomy" id="1009370"/>
    <lineage>
        <taxon>Bacteria</taxon>
        <taxon>Bacillati</taxon>
        <taxon>Bacillota</taxon>
        <taxon>Negativicutes</taxon>
        <taxon>Acetonemataceae</taxon>
        <taxon>Acetonema</taxon>
    </lineage>
</organism>
<dbReference type="Pfam" id="PF05594">
    <property type="entry name" value="Fil_haemagg"/>
    <property type="match status" value="1"/>
</dbReference>
<dbReference type="InterPro" id="IPR025157">
    <property type="entry name" value="Hemagglutinin_rpt"/>
</dbReference>
<dbReference type="Pfam" id="PF13332">
    <property type="entry name" value="Fil_haemagg_2"/>
    <property type="match status" value="1"/>
</dbReference>
<reference evidence="1 2" key="1">
    <citation type="journal article" date="2011" name="EMBO J.">
        <title>Structural diversity of bacterial flagellar motors.</title>
        <authorList>
            <person name="Chen S."/>
            <person name="Beeby M."/>
            <person name="Murphy G.E."/>
            <person name="Leadbetter J.R."/>
            <person name="Hendrixson D.R."/>
            <person name="Briegel A."/>
            <person name="Li Z."/>
            <person name="Shi J."/>
            <person name="Tocheva E.I."/>
            <person name="Muller A."/>
            <person name="Dobro M.J."/>
            <person name="Jensen G.J."/>
        </authorList>
    </citation>
    <scope>NUCLEOTIDE SEQUENCE [LARGE SCALE GENOMIC DNA]</scope>
    <source>
        <strain evidence="1 2">DSM 6540</strain>
    </source>
</reference>
<feature type="non-terminal residue" evidence="1">
    <location>
        <position position="1"/>
    </location>
</feature>
<name>F7NKH1_9FIRM</name>
<dbReference type="STRING" id="1009370.ALO_12925"/>
<dbReference type="AlphaFoldDB" id="F7NKH1"/>
<dbReference type="RefSeq" id="WP_004096339.1">
    <property type="nucleotide sequence ID" value="NZ_AFGF01000112.1"/>
</dbReference>
<dbReference type="NCBIfam" id="TIGR01731">
    <property type="entry name" value="fil_hemag_20aa"/>
    <property type="match status" value="1"/>
</dbReference>
<dbReference type="GO" id="GO:0003824">
    <property type="term" value="F:catalytic activity"/>
    <property type="evidence" value="ECO:0007669"/>
    <property type="project" value="UniProtKB-ARBA"/>
</dbReference>
<dbReference type="InterPro" id="IPR008619">
    <property type="entry name" value="Filamentous_hemagglutn_rpt"/>
</dbReference>
<evidence type="ECO:0000313" key="1">
    <source>
        <dbReference type="EMBL" id="EGO63461.1"/>
    </source>
</evidence>
<accession>F7NKH1</accession>
<gene>
    <name evidence="1" type="ORF">ALO_12925</name>
</gene>
<comment type="caution">
    <text evidence="1">The sequence shown here is derived from an EMBL/GenBank/DDBJ whole genome shotgun (WGS) entry which is preliminary data.</text>
</comment>
<dbReference type="InterPro" id="IPR010069">
    <property type="entry name" value="CdiA_FHA1_rpt"/>
</dbReference>
<dbReference type="EMBL" id="AFGF01000112">
    <property type="protein sequence ID" value="EGO63461.1"/>
    <property type="molecule type" value="Genomic_DNA"/>
</dbReference>
<proteinExistence type="predicted"/>
<protein>
    <submittedName>
        <fullName evidence="1">Uncharacterized protein</fullName>
    </submittedName>
</protein>
<dbReference type="Proteomes" id="UP000003240">
    <property type="component" value="Unassembled WGS sequence"/>
</dbReference>
<sequence>QELEQTYLLDTAGITATGNLTLNATAGSILNQGAVLSAGKDLTLTAAQDIDIESVSQERRVAVAYQGSSYSEYVNIHQGSQLSGETITITGKNQVNIQGAAVAAEKTIEIQG</sequence>
<feature type="non-terminal residue" evidence="1">
    <location>
        <position position="112"/>
    </location>
</feature>